<accession>A0A1H8I713</accession>
<gene>
    <name evidence="5" type="ORF">SAMN04488103_106130</name>
</gene>
<dbReference type="PANTHER" id="PTHR47816">
    <property type="entry name" value="RIBOSOMAL RNA SMALL SUBUNIT METHYLTRANSFERASE C"/>
    <property type="match status" value="1"/>
</dbReference>
<dbReference type="InterPro" id="IPR046977">
    <property type="entry name" value="RsmC/RlmG"/>
</dbReference>
<evidence type="ECO:0000256" key="3">
    <source>
        <dbReference type="ARBA" id="ARBA00022691"/>
    </source>
</evidence>
<dbReference type="AlphaFoldDB" id="A0A1H8I713"/>
<dbReference type="InterPro" id="IPR007848">
    <property type="entry name" value="Small_mtfrase_dom"/>
</dbReference>
<dbReference type="PANTHER" id="PTHR47816:SF4">
    <property type="entry name" value="RIBOSOMAL RNA SMALL SUBUNIT METHYLTRANSFERASE C"/>
    <property type="match status" value="1"/>
</dbReference>
<dbReference type="STRING" id="933059.SAMN04488103_106130"/>
<keyword evidence="2 5" id="KW-0808">Transferase</keyword>
<dbReference type="RefSeq" id="WP_091301705.1">
    <property type="nucleotide sequence ID" value="NZ_FOCE01000006.1"/>
</dbReference>
<reference evidence="5 6" key="1">
    <citation type="submission" date="2016-10" db="EMBL/GenBank/DDBJ databases">
        <authorList>
            <person name="de Groot N.N."/>
        </authorList>
    </citation>
    <scope>NUCLEOTIDE SEQUENCE [LARGE SCALE GENOMIC DNA]</scope>
    <source>
        <strain evidence="5 6">DSM 3857</strain>
    </source>
</reference>
<dbReference type="Gene3D" id="3.40.50.150">
    <property type="entry name" value="Vaccinia Virus protein VP39"/>
    <property type="match status" value="2"/>
</dbReference>
<evidence type="ECO:0000259" key="4">
    <source>
        <dbReference type="Pfam" id="PF05175"/>
    </source>
</evidence>
<keyword evidence="1 5" id="KW-0489">Methyltransferase</keyword>
<dbReference type="SUPFAM" id="SSF53335">
    <property type="entry name" value="S-adenosyl-L-methionine-dependent methyltransferases"/>
    <property type="match status" value="1"/>
</dbReference>
<evidence type="ECO:0000313" key="5">
    <source>
        <dbReference type="EMBL" id="SEN63668.1"/>
    </source>
</evidence>
<keyword evidence="3" id="KW-0949">S-adenosyl-L-methionine</keyword>
<dbReference type="GO" id="GO:0032259">
    <property type="term" value="P:methylation"/>
    <property type="evidence" value="ECO:0007669"/>
    <property type="project" value="UniProtKB-KW"/>
</dbReference>
<dbReference type="OrthoDB" id="9816072at2"/>
<dbReference type="Proteomes" id="UP000198761">
    <property type="component" value="Unassembled WGS sequence"/>
</dbReference>
<feature type="domain" description="Methyltransferase small" evidence="4">
    <location>
        <begin position="157"/>
        <end position="320"/>
    </location>
</feature>
<evidence type="ECO:0000256" key="2">
    <source>
        <dbReference type="ARBA" id="ARBA00022679"/>
    </source>
</evidence>
<dbReference type="Pfam" id="PF05175">
    <property type="entry name" value="MTS"/>
    <property type="match status" value="1"/>
</dbReference>
<evidence type="ECO:0000313" key="6">
    <source>
        <dbReference type="Proteomes" id="UP000198761"/>
    </source>
</evidence>
<organism evidence="5 6">
    <name type="scientific">Gemmobacter aquatilis</name>
    <dbReference type="NCBI Taxonomy" id="933059"/>
    <lineage>
        <taxon>Bacteria</taxon>
        <taxon>Pseudomonadati</taxon>
        <taxon>Pseudomonadota</taxon>
        <taxon>Alphaproteobacteria</taxon>
        <taxon>Rhodobacterales</taxon>
        <taxon>Paracoccaceae</taxon>
        <taxon>Gemmobacter</taxon>
    </lineage>
</organism>
<dbReference type="CDD" id="cd02440">
    <property type="entry name" value="AdoMet_MTases"/>
    <property type="match status" value="1"/>
</dbReference>
<protein>
    <submittedName>
        <fullName evidence="5">16S rRNA m(2)G 1207 methyltransferase</fullName>
    </submittedName>
</protein>
<proteinExistence type="predicted"/>
<dbReference type="InterPro" id="IPR029063">
    <property type="entry name" value="SAM-dependent_MTases_sf"/>
</dbReference>
<dbReference type="GO" id="GO:0008757">
    <property type="term" value="F:S-adenosylmethionine-dependent methyltransferase activity"/>
    <property type="evidence" value="ECO:0007669"/>
    <property type="project" value="InterPro"/>
</dbReference>
<dbReference type="EMBL" id="FOCE01000006">
    <property type="protein sequence ID" value="SEN63668.1"/>
    <property type="molecule type" value="Genomic_DNA"/>
</dbReference>
<evidence type="ECO:0000256" key="1">
    <source>
        <dbReference type="ARBA" id="ARBA00022603"/>
    </source>
</evidence>
<sequence>MRSTRLDLALHTGAVTLPDSGSLVIFRPRAGDDLSALPKERLLIVTGFKPDFDHFAARGYRCATAPEAGHTGALVCLPRAKAEARALLAAACAALPPGAPVIVDGQKTDGVDSLYKELRGIVAVSDSLTKAHGRIFTFPAGPELAGWAGAPQQIEGGFVTAPGVFSADGPDRGSALLAGVLPAKLPSRVVDLGAGWGFLSHHILQREGVKELHLVEAEAAALDCARINITDPRAHFHWADATTWQVPHLAGAVVCNPPFHTTRDADPMLGAAFLKAAAKMLAPDGTLWLVANRHLPYDPVLKATFREIEDVGGDNAFRLIRASYPMRR</sequence>
<name>A0A1H8I713_9RHOB</name>
<keyword evidence="6" id="KW-1185">Reference proteome</keyword>